<sequence length="67" mass="7589">MIALLMRMMFIAVYLRSGETHLLILERAVCAAFRVWLTSSESDSETKAAAISSKTVRDGDKQRRRSL</sequence>
<feature type="region of interest" description="Disordered" evidence="1">
    <location>
        <begin position="48"/>
        <end position="67"/>
    </location>
</feature>
<evidence type="ECO:0000313" key="2">
    <source>
        <dbReference type="EMBL" id="PIE34148.1"/>
    </source>
</evidence>
<reference evidence="2 3" key="1">
    <citation type="submission" date="2017-10" db="EMBL/GenBank/DDBJ databases">
        <title>Novel microbial diversity and functional potential in the marine mammal oral microbiome.</title>
        <authorList>
            <person name="Dudek N.K."/>
            <person name="Sun C.L."/>
            <person name="Burstein D."/>
            <person name="Kantor R.S."/>
            <person name="Aliaga Goltsman D.S."/>
            <person name="Bik E.M."/>
            <person name="Thomas B.C."/>
            <person name="Banfield J.F."/>
            <person name="Relman D.A."/>
        </authorList>
    </citation>
    <scope>NUCLEOTIDE SEQUENCE [LARGE SCALE GENOMIC DNA]</scope>
    <source>
        <strain evidence="2">DOLJORAL78_47_16</strain>
    </source>
</reference>
<organism evidence="2 3">
    <name type="scientific">candidate division KSB3 bacterium</name>
    <dbReference type="NCBI Taxonomy" id="2044937"/>
    <lineage>
        <taxon>Bacteria</taxon>
        <taxon>candidate division KSB3</taxon>
    </lineage>
</organism>
<accession>A0A2G6KEP2</accession>
<dbReference type="AlphaFoldDB" id="A0A2G6KEP2"/>
<dbReference type="EMBL" id="PDSK01000091">
    <property type="protein sequence ID" value="PIE34148.1"/>
    <property type="molecule type" value="Genomic_DNA"/>
</dbReference>
<name>A0A2G6KEP2_9BACT</name>
<gene>
    <name evidence="2" type="ORF">CSA56_08395</name>
</gene>
<protein>
    <submittedName>
        <fullName evidence="2">Uncharacterized protein</fullName>
    </submittedName>
</protein>
<comment type="caution">
    <text evidence="2">The sequence shown here is derived from an EMBL/GenBank/DDBJ whole genome shotgun (WGS) entry which is preliminary data.</text>
</comment>
<evidence type="ECO:0000313" key="3">
    <source>
        <dbReference type="Proteomes" id="UP000230821"/>
    </source>
</evidence>
<dbReference type="Proteomes" id="UP000230821">
    <property type="component" value="Unassembled WGS sequence"/>
</dbReference>
<evidence type="ECO:0000256" key="1">
    <source>
        <dbReference type="SAM" id="MobiDB-lite"/>
    </source>
</evidence>
<proteinExistence type="predicted"/>